<keyword evidence="2" id="KW-1185">Reference proteome</keyword>
<dbReference type="EMBL" id="JACXVP010000002">
    <property type="protein sequence ID" value="KAG5621838.1"/>
    <property type="molecule type" value="Genomic_DNA"/>
</dbReference>
<organism evidence="1 2">
    <name type="scientific">Solanum commersonii</name>
    <name type="common">Commerson's wild potato</name>
    <name type="synonym">Commerson's nightshade</name>
    <dbReference type="NCBI Taxonomy" id="4109"/>
    <lineage>
        <taxon>Eukaryota</taxon>
        <taxon>Viridiplantae</taxon>
        <taxon>Streptophyta</taxon>
        <taxon>Embryophyta</taxon>
        <taxon>Tracheophyta</taxon>
        <taxon>Spermatophyta</taxon>
        <taxon>Magnoliopsida</taxon>
        <taxon>eudicotyledons</taxon>
        <taxon>Gunneridae</taxon>
        <taxon>Pentapetalae</taxon>
        <taxon>asterids</taxon>
        <taxon>lamiids</taxon>
        <taxon>Solanales</taxon>
        <taxon>Solanaceae</taxon>
        <taxon>Solanoideae</taxon>
        <taxon>Solaneae</taxon>
        <taxon>Solanum</taxon>
    </lineage>
</organism>
<dbReference type="Proteomes" id="UP000824120">
    <property type="component" value="Chromosome 2"/>
</dbReference>
<reference evidence="1 2" key="1">
    <citation type="submission" date="2020-09" db="EMBL/GenBank/DDBJ databases">
        <title>De no assembly of potato wild relative species, Solanum commersonii.</title>
        <authorList>
            <person name="Cho K."/>
        </authorList>
    </citation>
    <scope>NUCLEOTIDE SEQUENCE [LARGE SCALE GENOMIC DNA]</scope>
    <source>
        <strain evidence="1">LZ3.2</strain>
        <tissue evidence="1">Leaf</tissue>
    </source>
</reference>
<evidence type="ECO:0000313" key="2">
    <source>
        <dbReference type="Proteomes" id="UP000824120"/>
    </source>
</evidence>
<gene>
    <name evidence="1" type="ORF">H5410_007056</name>
</gene>
<sequence>MGKRSISWPAKVDDDEVVTSRLMFDNFKGAATNSFRRRVTPRIQKVLKKMKPKENLKNMGKHQEATVDTEKVGEHLGNLVSARIVCADGVIVFTICDKTKDDSFGKFCKECGAINLTNLELALALSMVGCKRKGPKM</sequence>
<accession>A0A9J6AAV5</accession>
<dbReference type="AlphaFoldDB" id="A0A9J6AAV5"/>
<evidence type="ECO:0000313" key="1">
    <source>
        <dbReference type="EMBL" id="KAG5621838.1"/>
    </source>
</evidence>
<name>A0A9J6AAV5_SOLCO</name>
<protein>
    <submittedName>
        <fullName evidence="1">Uncharacterized protein</fullName>
    </submittedName>
</protein>
<comment type="caution">
    <text evidence="1">The sequence shown here is derived from an EMBL/GenBank/DDBJ whole genome shotgun (WGS) entry which is preliminary data.</text>
</comment>
<proteinExistence type="predicted"/>